<sequence>MAMSAATRRPFTVLITRPVADAGPLAAALAARGIAARLEPLLLIEFSPGPTLALAGVQAILATSANGVRALSLRTECRALPLFAVGDATAREAREQGFITVESASGDVEALAVLVKRRLDPTQGTLLHVAGTALAGDLATDLAIAGFACRREVLYRARTAEGLSEETAAALREGLVDGVLLYSPRTAATFVQLARAAGLAAQCVHQHAFCLSAAVAAAVNQLAWKAVVTAAMPTEAALVAAVARAAAEVAEHGPMMPS</sequence>
<protein>
    <recommendedName>
        <fullName evidence="3">uroporphyrinogen-III synthase</fullName>
        <ecNumber evidence="3">4.2.1.75</ecNumber>
    </recommendedName>
    <alternativeName>
        <fullName evidence="7">Hydroxymethylbilane hydrolyase [cyclizing]</fullName>
    </alternativeName>
    <alternativeName>
        <fullName evidence="6">Uroporphyrinogen-III cosynthase</fullName>
    </alternativeName>
</protein>
<dbReference type="Gene3D" id="3.40.50.10090">
    <property type="match status" value="2"/>
</dbReference>
<comment type="similarity">
    <text evidence="2">Belongs to the uroporphyrinogen-III synthase family.</text>
</comment>
<evidence type="ECO:0000259" key="9">
    <source>
        <dbReference type="Pfam" id="PF02602"/>
    </source>
</evidence>
<organism evidence="10">
    <name type="scientific">metagenome</name>
    <dbReference type="NCBI Taxonomy" id="256318"/>
    <lineage>
        <taxon>unclassified sequences</taxon>
        <taxon>metagenomes</taxon>
    </lineage>
</organism>
<dbReference type="GO" id="GO:0004852">
    <property type="term" value="F:uroporphyrinogen-III synthase activity"/>
    <property type="evidence" value="ECO:0007669"/>
    <property type="project" value="UniProtKB-EC"/>
</dbReference>
<evidence type="ECO:0000256" key="5">
    <source>
        <dbReference type="ARBA" id="ARBA00023244"/>
    </source>
</evidence>
<dbReference type="InterPro" id="IPR036108">
    <property type="entry name" value="4pyrrol_syn_uPrphyn_synt_sf"/>
</dbReference>
<keyword evidence="5" id="KW-0627">Porphyrin biosynthesis</keyword>
<dbReference type="Pfam" id="PF02602">
    <property type="entry name" value="HEM4"/>
    <property type="match status" value="1"/>
</dbReference>
<evidence type="ECO:0000256" key="7">
    <source>
        <dbReference type="ARBA" id="ARBA00032649"/>
    </source>
</evidence>
<accession>A0A380THE4</accession>
<dbReference type="CDD" id="cd06578">
    <property type="entry name" value="HemD"/>
    <property type="match status" value="1"/>
</dbReference>
<comment type="catalytic activity">
    <reaction evidence="8">
        <text>hydroxymethylbilane = uroporphyrinogen III + H2O</text>
        <dbReference type="Rhea" id="RHEA:18965"/>
        <dbReference type="ChEBI" id="CHEBI:15377"/>
        <dbReference type="ChEBI" id="CHEBI:57308"/>
        <dbReference type="ChEBI" id="CHEBI:57845"/>
        <dbReference type="EC" id="4.2.1.75"/>
    </reaction>
</comment>
<evidence type="ECO:0000256" key="6">
    <source>
        <dbReference type="ARBA" id="ARBA00031702"/>
    </source>
</evidence>
<evidence type="ECO:0000256" key="2">
    <source>
        <dbReference type="ARBA" id="ARBA00008133"/>
    </source>
</evidence>
<feature type="domain" description="Tetrapyrrole biosynthesis uroporphyrinogen III synthase" evidence="9">
    <location>
        <begin position="25"/>
        <end position="240"/>
    </location>
</feature>
<evidence type="ECO:0000256" key="3">
    <source>
        <dbReference type="ARBA" id="ARBA00013109"/>
    </source>
</evidence>
<dbReference type="EMBL" id="UIDG01000376">
    <property type="protein sequence ID" value="SUS07437.1"/>
    <property type="molecule type" value="Genomic_DNA"/>
</dbReference>
<reference evidence="10" key="1">
    <citation type="submission" date="2018-07" db="EMBL/GenBank/DDBJ databases">
        <authorList>
            <person name="Quirk P.G."/>
            <person name="Krulwich T.A."/>
        </authorList>
    </citation>
    <scope>NUCLEOTIDE SEQUENCE</scope>
</reference>
<dbReference type="InterPro" id="IPR039793">
    <property type="entry name" value="UROS/Hem4"/>
</dbReference>
<dbReference type="EC" id="4.2.1.75" evidence="3"/>
<dbReference type="AlphaFoldDB" id="A0A380THE4"/>
<proteinExistence type="inferred from homology"/>
<gene>
    <name evidence="10" type="ORF">DF3PB_4370005</name>
</gene>
<dbReference type="PANTHER" id="PTHR38042">
    <property type="entry name" value="UROPORPHYRINOGEN-III SYNTHASE, CHLOROPLASTIC"/>
    <property type="match status" value="1"/>
</dbReference>
<dbReference type="InterPro" id="IPR003754">
    <property type="entry name" value="4pyrrol_synth_uPrphyn_synth"/>
</dbReference>
<evidence type="ECO:0000256" key="1">
    <source>
        <dbReference type="ARBA" id="ARBA00004772"/>
    </source>
</evidence>
<dbReference type="SUPFAM" id="SSF69618">
    <property type="entry name" value="HemD-like"/>
    <property type="match status" value="1"/>
</dbReference>
<evidence type="ECO:0000313" key="10">
    <source>
        <dbReference type="EMBL" id="SUS07437.1"/>
    </source>
</evidence>
<evidence type="ECO:0000256" key="8">
    <source>
        <dbReference type="ARBA" id="ARBA00048617"/>
    </source>
</evidence>
<comment type="pathway">
    <text evidence="1">Porphyrin-containing compound metabolism; protoporphyrin-IX biosynthesis; coproporphyrinogen-III from 5-aminolevulinate: step 3/4.</text>
</comment>
<name>A0A380THE4_9ZZZZ</name>
<dbReference type="GO" id="GO:0006780">
    <property type="term" value="P:uroporphyrinogen III biosynthetic process"/>
    <property type="evidence" value="ECO:0007669"/>
    <property type="project" value="InterPro"/>
</dbReference>
<keyword evidence="4" id="KW-0456">Lyase</keyword>
<dbReference type="PANTHER" id="PTHR38042:SF1">
    <property type="entry name" value="UROPORPHYRINOGEN-III SYNTHASE, CHLOROPLASTIC"/>
    <property type="match status" value="1"/>
</dbReference>
<evidence type="ECO:0000256" key="4">
    <source>
        <dbReference type="ARBA" id="ARBA00023239"/>
    </source>
</evidence>